<feature type="transmembrane region" description="Helical" evidence="6">
    <location>
        <begin position="43"/>
        <end position="65"/>
    </location>
</feature>
<feature type="transmembrane region" description="Helical" evidence="6">
    <location>
        <begin position="188"/>
        <end position="210"/>
    </location>
</feature>
<dbReference type="PANTHER" id="PTHR30213">
    <property type="entry name" value="INNER MEMBRANE PROTEIN YHJD"/>
    <property type="match status" value="1"/>
</dbReference>
<dbReference type="Pfam" id="PF03631">
    <property type="entry name" value="Virul_fac_BrkB"/>
    <property type="match status" value="1"/>
</dbReference>
<evidence type="ECO:0000313" key="8">
    <source>
        <dbReference type="Proteomes" id="UP000778578"/>
    </source>
</evidence>
<keyword evidence="2" id="KW-1003">Cell membrane</keyword>
<comment type="subcellular location">
    <subcellularLocation>
        <location evidence="1">Cell membrane</location>
        <topology evidence="1">Multi-pass membrane protein</topology>
    </subcellularLocation>
</comment>
<feature type="transmembrane region" description="Helical" evidence="6">
    <location>
        <begin position="148"/>
        <end position="168"/>
    </location>
</feature>
<gene>
    <name evidence="7" type="ORF">K7862_11415</name>
</gene>
<dbReference type="PIRSF" id="PIRSF035875">
    <property type="entry name" value="RNase_BN"/>
    <property type="match status" value="1"/>
</dbReference>
<evidence type="ECO:0000256" key="6">
    <source>
        <dbReference type="SAM" id="Phobius"/>
    </source>
</evidence>
<dbReference type="EMBL" id="JAINZZ010000010">
    <property type="protein sequence ID" value="MBY8878236.1"/>
    <property type="molecule type" value="Genomic_DNA"/>
</dbReference>
<accession>A0ABS7Q5W8</accession>
<evidence type="ECO:0000256" key="2">
    <source>
        <dbReference type="ARBA" id="ARBA00022475"/>
    </source>
</evidence>
<keyword evidence="8" id="KW-1185">Reference proteome</keyword>
<evidence type="ECO:0000256" key="1">
    <source>
        <dbReference type="ARBA" id="ARBA00004651"/>
    </source>
</evidence>
<dbReference type="InterPro" id="IPR017039">
    <property type="entry name" value="Virul_fac_BrkB"/>
</dbReference>
<sequence length="296" mass="31446">MALESSAAQPKGAVRSGTTWWIALRRVPVAMWDDNVADWAAALTYYAVLALVPALLVTLSLIGLISPDLTDRLIGNVTALAPAQASGAFRETLTQMAHERSAALTVAITGGVASLWSATSHLAVFRRALHAMHGIPDRRPMWRRLHRIILTALSLLALLVTSALVLVLTGPLAEALGRDVGLGRAATATWYLLRWPMLLCLVGLTVLILFRSGPPAARTARHAVPGGVLATVLWLITSAAFSLYTSVFGTYGRLYGSLAGAVVFLVWLWLSHLALLAGAQFAVELGTTERDGAGAV</sequence>
<feature type="transmembrane region" description="Helical" evidence="6">
    <location>
        <begin position="250"/>
        <end position="270"/>
    </location>
</feature>
<keyword evidence="5 6" id="KW-0472">Membrane</keyword>
<dbReference type="RefSeq" id="WP_222962383.1">
    <property type="nucleotide sequence ID" value="NZ_JAINZZ010000010.1"/>
</dbReference>
<feature type="transmembrane region" description="Helical" evidence="6">
    <location>
        <begin position="222"/>
        <end position="244"/>
    </location>
</feature>
<keyword evidence="4 6" id="KW-1133">Transmembrane helix</keyword>
<evidence type="ECO:0000256" key="4">
    <source>
        <dbReference type="ARBA" id="ARBA00022989"/>
    </source>
</evidence>
<dbReference type="NCBIfam" id="TIGR00765">
    <property type="entry name" value="yihY_not_rbn"/>
    <property type="match status" value="1"/>
</dbReference>
<evidence type="ECO:0000256" key="5">
    <source>
        <dbReference type="ARBA" id="ARBA00023136"/>
    </source>
</evidence>
<organism evidence="7 8">
    <name type="scientific">Actinacidiphila acidipaludis</name>
    <dbReference type="NCBI Taxonomy" id="2873382"/>
    <lineage>
        <taxon>Bacteria</taxon>
        <taxon>Bacillati</taxon>
        <taxon>Actinomycetota</taxon>
        <taxon>Actinomycetes</taxon>
        <taxon>Kitasatosporales</taxon>
        <taxon>Streptomycetaceae</taxon>
        <taxon>Actinacidiphila</taxon>
    </lineage>
</organism>
<protein>
    <submittedName>
        <fullName evidence="7">YihY/virulence factor BrkB family protein</fullName>
    </submittedName>
</protein>
<evidence type="ECO:0000313" key="7">
    <source>
        <dbReference type="EMBL" id="MBY8878236.1"/>
    </source>
</evidence>
<reference evidence="7 8" key="1">
    <citation type="submission" date="2021-08" db="EMBL/GenBank/DDBJ databases">
        <title>WGS of actinomycetes from Thailand.</title>
        <authorList>
            <person name="Thawai C."/>
        </authorList>
    </citation>
    <scope>NUCLEOTIDE SEQUENCE [LARGE SCALE GENOMIC DNA]</scope>
    <source>
        <strain evidence="7 8">PLK6-54</strain>
    </source>
</reference>
<evidence type="ECO:0000256" key="3">
    <source>
        <dbReference type="ARBA" id="ARBA00022692"/>
    </source>
</evidence>
<proteinExistence type="predicted"/>
<keyword evidence="3 6" id="KW-0812">Transmembrane</keyword>
<comment type="caution">
    <text evidence="7">The sequence shown here is derived from an EMBL/GenBank/DDBJ whole genome shotgun (WGS) entry which is preliminary data.</text>
</comment>
<dbReference type="Proteomes" id="UP000778578">
    <property type="component" value="Unassembled WGS sequence"/>
</dbReference>
<dbReference type="PANTHER" id="PTHR30213:SF0">
    <property type="entry name" value="UPF0761 MEMBRANE PROTEIN YIHY"/>
    <property type="match status" value="1"/>
</dbReference>
<name>A0ABS7Q5W8_9ACTN</name>